<evidence type="ECO:0000256" key="8">
    <source>
        <dbReference type="ARBA" id="ARBA00022737"/>
    </source>
</evidence>
<dbReference type="EMBL" id="JGYQ01000002">
    <property type="protein sequence ID" value="KFI49147.1"/>
    <property type="molecule type" value="Genomic_DNA"/>
</dbReference>
<keyword evidence="9 11" id="KW-0862">Zinc</keyword>
<evidence type="ECO:0000256" key="9">
    <source>
        <dbReference type="ARBA" id="ARBA00022833"/>
    </source>
</evidence>
<dbReference type="InterPro" id="IPR013215">
    <property type="entry name" value="Cbl-indep_Met_Synth_N"/>
</dbReference>
<dbReference type="GO" id="GO:0009086">
    <property type="term" value="P:methionine biosynthetic process"/>
    <property type="evidence" value="ECO:0007669"/>
    <property type="project" value="UniProtKB-UniRule"/>
</dbReference>
<keyword evidence="5 11" id="KW-0028">Amino-acid biosynthesis</keyword>
<dbReference type="Pfam" id="PF01717">
    <property type="entry name" value="Meth_synt_2"/>
    <property type="match status" value="1"/>
</dbReference>
<feature type="binding site" evidence="11 12">
    <location>
        <position position="495"/>
    </location>
    <ligand>
        <name>L-methionine</name>
        <dbReference type="ChEBI" id="CHEBI:57844"/>
    </ligand>
</feature>
<feature type="binding site" evidence="11">
    <location>
        <position position="677"/>
    </location>
    <ligand>
        <name>Zn(2+)</name>
        <dbReference type="ChEBI" id="CHEBI:29105"/>
        <note>catalytic</note>
    </ligand>
</feature>
<keyword evidence="8 11" id="KW-0677">Repeat</keyword>
<feature type="binding site" evidence="11 12">
    <location>
        <begin position="442"/>
        <end position="444"/>
    </location>
    <ligand>
        <name>L-methionine</name>
        <dbReference type="ChEBI" id="CHEBI:57844"/>
    </ligand>
</feature>
<gene>
    <name evidence="11" type="primary">metE</name>
    <name evidence="17" type="ORF">BBOU_0010</name>
</gene>
<feature type="domain" description="Cobalamin-independent methionine synthase MetE C-terminal/archaeal" evidence="15">
    <location>
        <begin position="437"/>
        <end position="760"/>
    </location>
</feature>
<dbReference type="EC" id="2.1.1.14" evidence="11"/>
<keyword evidence="4 11" id="KW-0489">Methyltransferase</keyword>
<feature type="binding site" evidence="11 12">
    <location>
        <position position="610"/>
    </location>
    <ligand>
        <name>L-methionine</name>
        <dbReference type="ChEBI" id="CHEBI:57844"/>
    </ligand>
</feature>
<comment type="pathway">
    <text evidence="2 11">Amino-acid biosynthesis; L-methionine biosynthesis via de novo pathway; L-methionine from L-homocysteine (MetE route): step 1/1.</text>
</comment>
<dbReference type="SUPFAM" id="SSF51726">
    <property type="entry name" value="UROD/MetE-like"/>
    <property type="match status" value="2"/>
</dbReference>
<comment type="caution">
    <text evidence="17">The sequence shown here is derived from an EMBL/GenBank/DDBJ whole genome shotgun (WGS) entry which is preliminary data.</text>
</comment>
<dbReference type="HAMAP" id="MF_00172">
    <property type="entry name" value="Meth_synth"/>
    <property type="match status" value="1"/>
</dbReference>
<dbReference type="InterPro" id="IPR006276">
    <property type="entry name" value="Cobalamin-indep_Met_synthase"/>
</dbReference>
<dbReference type="InterPro" id="IPR002629">
    <property type="entry name" value="Met_Synth_C/arc"/>
</dbReference>
<evidence type="ECO:0000259" key="15">
    <source>
        <dbReference type="Pfam" id="PF01717"/>
    </source>
</evidence>
<feature type="binding site" evidence="13">
    <location>
        <position position="655"/>
    </location>
    <ligand>
        <name>Zn(2+)</name>
        <dbReference type="ChEBI" id="CHEBI:29105"/>
        <label>1</label>
        <note>catalytic</note>
    </ligand>
</feature>
<dbReference type="OrthoDB" id="244285at2"/>
<sequence length="768" mass="86145">MTALTSVSGFPRIGSNRELKKIIEGYWKGANTLDDVRATAKQLRTKHWKLQQTAGIDLIPSNDFSYYDQMLDTAILLGAVPARYQRLGFEQPEDTLFAIGRGYQGDKGDVTALPMKKWFTTNYHYIVPEIESSTQIHLASTKPFDEFNEAKALGIVTKPVLIGPYTFLKLARDPQAEELEFDRGLINDIASVYAQVLSKFGELGAQWVQFDEPYLVLDKEDGDVELFKSLYAKILPARDGKVKLLLNTYFGHIADIYETVNLLGFDGIGLDLIEGKDENLAAVDKYGVAKGTTIFAGVVNGRNIWRNDYAISLGVIDALRTKTDNIAVSTACSLLHVPFSTAGENGLEPQVLKHFAFAVEKLGELHDIAVLADQDDAARRDAKALADNQALFDGTRVTPDQAVAKRLAALTADDFVRQPARAERQRLQREALGLPLLPTTTIGSFPQTKEVRAERARLRKGEITRDQYDEFIKQQIDECIKHQEQIGLDVLVHGEFERNDMVEYFGQHLNGFLFTKNAWVQSYGTRCVKPPIVWGDVSRAEPITVAWSAYAQSRTKHIMKGMLTGPVTILNWSWPREDVSHELQTQQLALAIRDEVLDLEKAGIKVIQIDEAALREKLPLRKSDWHKKYLDWAIPAFRLVHSAVKPTTQIHTHMCYSEFNDIIRDIDAMDADVISFEASRGDLVVLDAIHDANFETEAGPGVYDIHSPRIPSEAEIEHRIDEILAKMDVNKVWINPDCGLKTRGNAETWPSLEHLVAAAKAVRARLEK</sequence>
<evidence type="ECO:0000256" key="2">
    <source>
        <dbReference type="ARBA" id="ARBA00004681"/>
    </source>
</evidence>
<dbReference type="GO" id="GO:0008270">
    <property type="term" value="F:zinc ion binding"/>
    <property type="evidence" value="ECO:0007669"/>
    <property type="project" value="InterPro"/>
</dbReference>
<feature type="binding site" evidence="11 12">
    <location>
        <position position="572"/>
    </location>
    <ligand>
        <name>5-methyltetrahydropteroyltri-L-glutamate</name>
        <dbReference type="ChEBI" id="CHEBI:58207"/>
    </ligand>
</feature>
<evidence type="ECO:0000313" key="17">
    <source>
        <dbReference type="EMBL" id="KFI49147.1"/>
    </source>
</evidence>
<dbReference type="AlphaFoldDB" id="A0A086ZRJ7"/>
<proteinExistence type="inferred from homology"/>
<feature type="active site" description="Proton donor" evidence="11 14">
    <location>
        <position position="706"/>
    </location>
</feature>
<dbReference type="UniPathway" id="UPA00051">
    <property type="reaction ID" value="UER00082"/>
</dbReference>
<comment type="similarity">
    <text evidence="3 11">Belongs to the vitamin-B12 independent methionine synthase family.</text>
</comment>
<comment type="cofactor">
    <cofactor evidence="13">
        <name>Zn(2+)</name>
        <dbReference type="ChEBI" id="CHEBI:29105"/>
    </cofactor>
    <text evidence="13">Binds 2 Zn(2+) ions per subunit.</text>
</comment>
<accession>A0A086ZRJ7</accession>
<dbReference type="Proteomes" id="UP000029093">
    <property type="component" value="Unassembled WGS sequence"/>
</dbReference>
<keyword evidence="6 11" id="KW-0808">Transferase</keyword>
<evidence type="ECO:0000313" key="18">
    <source>
        <dbReference type="Proteomes" id="UP000029093"/>
    </source>
</evidence>
<keyword evidence="18" id="KW-1185">Reference proteome</keyword>
<evidence type="ECO:0000256" key="5">
    <source>
        <dbReference type="ARBA" id="ARBA00022605"/>
    </source>
</evidence>
<evidence type="ECO:0000256" key="12">
    <source>
        <dbReference type="PIRSR" id="PIRSR000382-1"/>
    </source>
</evidence>
<keyword evidence="10 11" id="KW-0486">Methionine biosynthesis</keyword>
<dbReference type="GeneID" id="303203246"/>
<dbReference type="Pfam" id="PF08267">
    <property type="entry name" value="Meth_synt_1"/>
    <property type="match status" value="1"/>
</dbReference>
<feature type="domain" description="Cobalamin-independent methionine synthase MetE N-terminal" evidence="16">
    <location>
        <begin position="5"/>
        <end position="322"/>
    </location>
</feature>
<feature type="binding site" evidence="13">
    <location>
        <position position="677"/>
    </location>
    <ligand>
        <name>Zn(2+)</name>
        <dbReference type="ChEBI" id="CHEBI:29105"/>
        <label>1</label>
        <note>catalytic</note>
    </ligand>
</feature>
<evidence type="ECO:0000256" key="10">
    <source>
        <dbReference type="ARBA" id="ARBA00023167"/>
    </source>
</evidence>
<evidence type="ECO:0000256" key="13">
    <source>
        <dbReference type="PIRSR" id="PIRSR000382-2"/>
    </source>
</evidence>
<feature type="binding site" evidence="11">
    <location>
        <position position="738"/>
    </location>
    <ligand>
        <name>Zn(2+)</name>
        <dbReference type="ChEBI" id="CHEBI:29105"/>
        <note>catalytic</note>
    </ligand>
</feature>
<dbReference type="Gene3D" id="3.20.20.210">
    <property type="match status" value="2"/>
</dbReference>
<feature type="binding site" evidence="11">
    <location>
        <position position="117"/>
    </location>
    <ligand>
        <name>5-methyltetrahydropteroyltri-L-glutamate</name>
        <dbReference type="ChEBI" id="CHEBI:58207"/>
    </ligand>
</feature>
<protein>
    <recommendedName>
        <fullName evidence="11">5-methyltetrahydropteroyltriglutamate--homocysteine methyltransferase</fullName>
        <ecNumber evidence="11">2.1.1.14</ecNumber>
    </recommendedName>
    <alternativeName>
        <fullName evidence="11">Cobalamin-independent methionine synthase</fullName>
    </alternativeName>
    <alternativeName>
        <fullName evidence="11">Methionine synthase, vitamin-B12 independent isozyme</fullName>
    </alternativeName>
</protein>
<feature type="binding site" evidence="12">
    <location>
        <position position="122"/>
    </location>
    <ligand>
        <name>5-methyltetrahydropteroyltri-L-glutamate</name>
        <dbReference type="ChEBI" id="CHEBI:58207"/>
    </ligand>
</feature>
<evidence type="ECO:0000256" key="1">
    <source>
        <dbReference type="ARBA" id="ARBA00002777"/>
    </source>
</evidence>
<feature type="binding site" evidence="11">
    <location>
        <position position="495"/>
    </location>
    <ligand>
        <name>L-homocysteine</name>
        <dbReference type="ChEBI" id="CHEBI:58199"/>
    </ligand>
</feature>
<evidence type="ECO:0000256" key="14">
    <source>
        <dbReference type="PIRSR" id="PIRSR000382-3"/>
    </source>
</evidence>
<comment type="catalytic activity">
    <reaction evidence="11">
        <text>5-methyltetrahydropteroyltri-L-glutamate + L-homocysteine = tetrahydropteroyltri-L-glutamate + L-methionine</text>
        <dbReference type="Rhea" id="RHEA:21196"/>
        <dbReference type="ChEBI" id="CHEBI:57844"/>
        <dbReference type="ChEBI" id="CHEBI:58140"/>
        <dbReference type="ChEBI" id="CHEBI:58199"/>
        <dbReference type="ChEBI" id="CHEBI:58207"/>
        <dbReference type="EC" id="2.1.1.14"/>
    </reaction>
</comment>
<feature type="binding site" evidence="11">
    <location>
        <position position="616"/>
    </location>
    <ligand>
        <name>5-methyltetrahydropteroyltri-L-glutamate</name>
        <dbReference type="ChEBI" id="CHEBI:58207"/>
    </ligand>
</feature>
<feature type="binding site" evidence="11 12">
    <location>
        <begin position="526"/>
        <end position="527"/>
    </location>
    <ligand>
        <name>5-methyltetrahydropteroyltri-L-glutamate</name>
        <dbReference type="ChEBI" id="CHEBI:58207"/>
    </ligand>
</feature>
<feature type="binding site" evidence="13">
    <location>
        <position position="738"/>
    </location>
    <ligand>
        <name>Zn(2+)</name>
        <dbReference type="ChEBI" id="CHEBI:29105"/>
        <label>1</label>
        <note>catalytic</note>
    </ligand>
</feature>
<evidence type="ECO:0000259" key="16">
    <source>
        <dbReference type="Pfam" id="PF08267"/>
    </source>
</evidence>
<dbReference type="InterPro" id="IPR038071">
    <property type="entry name" value="UROD/MetE-like_sf"/>
</dbReference>
<dbReference type="RefSeq" id="WP_026502864.1">
    <property type="nucleotide sequence ID" value="NZ_JGYQ01000002.1"/>
</dbReference>
<evidence type="ECO:0000256" key="4">
    <source>
        <dbReference type="ARBA" id="ARBA00022603"/>
    </source>
</evidence>
<feature type="binding site" evidence="11">
    <location>
        <position position="655"/>
    </location>
    <ligand>
        <name>Zn(2+)</name>
        <dbReference type="ChEBI" id="CHEBI:29105"/>
        <note>catalytic</note>
    </ligand>
</feature>
<evidence type="ECO:0000256" key="6">
    <source>
        <dbReference type="ARBA" id="ARBA00022679"/>
    </source>
</evidence>
<dbReference type="CDD" id="cd03312">
    <property type="entry name" value="CIMS_N_terminal_like"/>
    <property type="match status" value="1"/>
</dbReference>
<comment type="cofactor">
    <cofactor evidence="11">
        <name>Zn(2+)</name>
        <dbReference type="ChEBI" id="CHEBI:29105"/>
    </cofactor>
    <text evidence="11">Binds 1 zinc ion per subunit.</text>
</comment>
<dbReference type="PANTHER" id="PTHR30519">
    <property type="entry name" value="5-METHYLTETRAHYDROPTEROYLTRIGLUTAMATE--HOMOCYSTEINE METHYLTRANSFERASE"/>
    <property type="match status" value="1"/>
</dbReference>
<dbReference type="PIRSF" id="PIRSF000382">
    <property type="entry name" value="MeTrfase_B12_ind"/>
    <property type="match status" value="1"/>
</dbReference>
<feature type="binding site" evidence="13">
    <location>
        <position position="653"/>
    </location>
    <ligand>
        <name>Zn(2+)</name>
        <dbReference type="ChEBI" id="CHEBI:29105"/>
        <label>1</label>
        <note>catalytic</note>
    </ligand>
</feature>
<organism evidence="17 18">
    <name type="scientific">Bifidobacterium boum</name>
    <dbReference type="NCBI Taxonomy" id="78343"/>
    <lineage>
        <taxon>Bacteria</taxon>
        <taxon>Bacillati</taxon>
        <taxon>Actinomycetota</taxon>
        <taxon>Actinomycetes</taxon>
        <taxon>Bifidobacteriales</taxon>
        <taxon>Bifidobacteriaceae</taxon>
        <taxon>Bifidobacterium</taxon>
    </lineage>
</organism>
<comment type="function">
    <text evidence="1 11">Catalyzes the transfer of a methyl group from 5-methyltetrahydrofolate to homocysteine resulting in methionine formation.</text>
</comment>
<feature type="binding site" evidence="12">
    <location>
        <position position="20"/>
    </location>
    <ligand>
        <name>5-methyltetrahydropteroyltri-L-glutamate</name>
        <dbReference type="ChEBI" id="CHEBI:58207"/>
    </ligand>
</feature>
<dbReference type="NCBIfam" id="TIGR01371">
    <property type="entry name" value="met_syn_B12ind"/>
    <property type="match status" value="1"/>
</dbReference>
<feature type="binding site" evidence="11 12">
    <location>
        <position position="610"/>
    </location>
    <ligand>
        <name>L-homocysteine</name>
        <dbReference type="ChEBI" id="CHEBI:58199"/>
    </ligand>
</feature>
<dbReference type="NCBIfam" id="NF003556">
    <property type="entry name" value="PRK05222.1"/>
    <property type="match status" value="1"/>
</dbReference>
<feature type="binding site" evidence="11">
    <location>
        <begin position="17"/>
        <end position="20"/>
    </location>
    <ligand>
        <name>5-methyltetrahydropteroyltri-L-glutamate</name>
        <dbReference type="ChEBI" id="CHEBI:58207"/>
    </ligand>
</feature>
<dbReference type="GO" id="GO:0003871">
    <property type="term" value="F:5-methyltetrahydropteroyltriglutamate-homocysteine S-methyltransferase activity"/>
    <property type="evidence" value="ECO:0007669"/>
    <property type="project" value="UniProtKB-UniRule"/>
</dbReference>
<dbReference type="GO" id="GO:0032259">
    <property type="term" value="P:methylation"/>
    <property type="evidence" value="ECO:0007669"/>
    <property type="project" value="UniProtKB-KW"/>
</dbReference>
<evidence type="ECO:0000256" key="7">
    <source>
        <dbReference type="ARBA" id="ARBA00022723"/>
    </source>
</evidence>
<feature type="binding site" evidence="11 12">
    <location>
        <begin position="442"/>
        <end position="444"/>
    </location>
    <ligand>
        <name>L-homocysteine</name>
        <dbReference type="ChEBI" id="CHEBI:58199"/>
    </ligand>
</feature>
<evidence type="ECO:0000256" key="11">
    <source>
        <dbReference type="HAMAP-Rule" id="MF_00172"/>
    </source>
</evidence>
<dbReference type="CDD" id="cd03311">
    <property type="entry name" value="CIMS_C_terminal_like"/>
    <property type="match status" value="1"/>
</dbReference>
<evidence type="ECO:0000256" key="3">
    <source>
        <dbReference type="ARBA" id="ARBA00009553"/>
    </source>
</evidence>
<feature type="binding site" evidence="11">
    <location>
        <position position="653"/>
    </location>
    <ligand>
        <name>Zn(2+)</name>
        <dbReference type="ChEBI" id="CHEBI:29105"/>
        <note>catalytic</note>
    </ligand>
</feature>
<name>A0A086ZRJ7_9BIFI</name>
<reference evidence="17 18" key="1">
    <citation type="submission" date="2014-03" db="EMBL/GenBank/DDBJ databases">
        <title>Genomics of Bifidobacteria.</title>
        <authorList>
            <person name="Ventura M."/>
            <person name="Milani C."/>
            <person name="Lugli G.A."/>
        </authorList>
    </citation>
    <scope>NUCLEOTIDE SEQUENCE [LARGE SCALE GENOMIC DNA]</scope>
    <source>
        <strain evidence="17 18">LMG 10736</strain>
    </source>
</reference>
<keyword evidence="7 11" id="KW-0479">Metal-binding</keyword>